<feature type="transmembrane region" description="Helical" evidence="10">
    <location>
        <begin position="43"/>
        <end position="62"/>
    </location>
</feature>
<feature type="transmembrane region" description="Helical" evidence="10">
    <location>
        <begin position="264"/>
        <end position="284"/>
    </location>
</feature>
<evidence type="ECO:0000256" key="6">
    <source>
        <dbReference type="ARBA" id="ARBA00022989"/>
    </source>
</evidence>
<dbReference type="Proteomes" id="UP001107558">
    <property type="component" value="Chromosome 1"/>
</dbReference>
<dbReference type="GO" id="GO:0004984">
    <property type="term" value="F:olfactory receptor activity"/>
    <property type="evidence" value="ECO:0007669"/>
    <property type="project" value="InterPro"/>
</dbReference>
<gene>
    <name evidence="11" type="ORF">PVAND_012594</name>
</gene>
<dbReference type="Pfam" id="PF02949">
    <property type="entry name" value="7tm_6"/>
    <property type="match status" value="1"/>
</dbReference>
<feature type="transmembrane region" description="Helical" evidence="10">
    <location>
        <begin position="145"/>
        <end position="165"/>
    </location>
</feature>
<keyword evidence="4 10" id="KW-0812">Transmembrane</keyword>
<dbReference type="InterPro" id="IPR004117">
    <property type="entry name" value="7tm6_olfct_rcpt"/>
</dbReference>
<organism evidence="11 12">
    <name type="scientific">Polypedilum vanderplanki</name>
    <name type="common">Sleeping chironomid midge</name>
    <dbReference type="NCBI Taxonomy" id="319348"/>
    <lineage>
        <taxon>Eukaryota</taxon>
        <taxon>Metazoa</taxon>
        <taxon>Ecdysozoa</taxon>
        <taxon>Arthropoda</taxon>
        <taxon>Hexapoda</taxon>
        <taxon>Insecta</taxon>
        <taxon>Pterygota</taxon>
        <taxon>Neoptera</taxon>
        <taxon>Endopterygota</taxon>
        <taxon>Diptera</taxon>
        <taxon>Nematocera</taxon>
        <taxon>Chironomoidea</taxon>
        <taxon>Chironomidae</taxon>
        <taxon>Chironominae</taxon>
        <taxon>Polypedilum</taxon>
        <taxon>Polypedilum</taxon>
    </lineage>
</organism>
<keyword evidence="9 10" id="KW-0807">Transducer</keyword>
<dbReference type="GO" id="GO:0005549">
    <property type="term" value="F:odorant binding"/>
    <property type="evidence" value="ECO:0007669"/>
    <property type="project" value="InterPro"/>
</dbReference>
<dbReference type="AlphaFoldDB" id="A0A9J6CNU5"/>
<keyword evidence="8 10" id="KW-0675">Receptor</keyword>
<comment type="subcellular location">
    <subcellularLocation>
        <location evidence="1 10">Cell membrane</location>
        <topology evidence="1 10">Multi-pass membrane protein</topology>
    </subcellularLocation>
</comment>
<dbReference type="EMBL" id="JADBJN010000001">
    <property type="protein sequence ID" value="KAG5683307.1"/>
    <property type="molecule type" value="Genomic_DNA"/>
</dbReference>
<feature type="transmembrane region" description="Helical" evidence="10">
    <location>
        <begin position="296"/>
        <end position="316"/>
    </location>
</feature>
<proteinExistence type="inferred from homology"/>
<sequence>MNNEIKIENLLTFSRTIWKFLMFEYEFEERQIYGYKLSSILKIMSKIFFIFVIFDEIFYTLINSNYLFELYETHEFNFEKLTSAFTYLSALTMVLTRYSCIYFNKDSIRKILNNLPKEYKKSTLQSYKIDKFLMNFLKLIKFHRYFNSSVIPFMMISIIAELLTTGQKSFPFEIKFPFDAFRHDVYPFLIIWVFFSHILYLLTLLTNENFIYGLITVISIEFKLLAINLKNLKEDPENIYHCIKRQNELYKIVEKLQKILAPSFFINFLLSSILLCFTAFISSIANDFMTLITEILFCFVGMLQICIQCFFGQILYDTSSSLVDSIYDCGWENMNDVKLKKLIMIIIIRSQKPAAFSLLGIWKITLEQFQSVS</sequence>
<comment type="similarity">
    <text evidence="10">Belongs to the insect chemoreceptor superfamily. Heteromeric odorant receptor channel (TC 1.A.69) family.</text>
</comment>
<comment type="caution">
    <text evidence="10">Lacks conserved residue(s) required for the propagation of feature annotation.</text>
</comment>
<dbReference type="GO" id="GO:0005886">
    <property type="term" value="C:plasma membrane"/>
    <property type="evidence" value="ECO:0007669"/>
    <property type="project" value="UniProtKB-SubCell"/>
</dbReference>
<comment type="caution">
    <text evidence="11">The sequence shown here is derived from an EMBL/GenBank/DDBJ whole genome shotgun (WGS) entry which is preliminary data.</text>
</comment>
<keyword evidence="12" id="KW-1185">Reference proteome</keyword>
<feature type="transmembrane region" description="Helical" evidence="10">
    <location>
        <begin position="82"/>
        <end position="103"/>
    </location>
</feature>
<evidence type="ECO:0000256" key="5">
    <source>
        <dbReference type="ARBA" id="ARBA00022725"/>
    </source>
</evidence>
<evidence type="ECO:0000256" key="4">
    <source>
        <dbReference type="ARBA" id="ARBA00022692"/>
    </source>
</evidence>
<evidence type="ECO:0000313" key="12">
    <source>
        <dbReference type="Proteomes" id="UP001107558"/>
    </source>
</evidence>
<evidence type="ECO:0000313" key="11">
    <source>
        <dbReference type="EMBL" id="KAG5683307.1"/>
    </source>
</evidence>
<evidence type="ECO:0000256" key="1">
    <source>
        <dbReference type="ARBA" id="ARBA00004651"/>
    </source>
</evidence>
<evidence type="ECO:0000256" key="7">
    <source>
        <dbReference type="ARBA" id="ARBA00023136"/>
    </source>
</evidence>
<name>A0A9J6CNU5_POLVA</name>
<dbReference type="GO" id="GO:0007165">
    <property type="term" value="P:signal transduction"/>
    <property type="evidence" value="ECO:0007669"/>
    <property type="project" value="UniProtKB-KW"/>
</dbReference>
<dbReference type="PANTHER" id="PTHR21137:SF35">
    <property type="entry name" value="ODORANT RECEPTOR 19A-RELATED"/>
    <property type="match status" value="1"/>
</dbReference>
<evidence type="ECO:0000256" key="10">
    <source>
        <dbReference type="RuleBase" id="RU351113"/>
    </source>
</evidence>
<keyword evidence="3 10" id="KW-0716">Sensory transduction</keyword>
<dbReference type="OrthoDB" id="7757420at2759"/>
<dbReference type="PANTHER" id="PTHR21137">
    <property type="entry name" value="ODORANT RECEPTOR"/>
    <property type="match status" value="1"/>
</dbReference>
<evidence type="ECO:0000256" key="3">
    <source>
        <dbReference type="ARBA" id="ARBA00022606"/>
    </source>
</evidence>
<keyword evidence="7 10" id="KW-0472">Membrane</keyword>
<protein>
    <recommendedName>
        <fullName evidence="10">Odorant receptor</fullName>
    </recommendedName>
</protein>
<keyword evidence="6 10" id="KW-1133">Transmembrane helix</keyword>
<evidence type="ECO:0000256" key="2">
    <source>
        <dbReference type="ARBA" id="ARBA00022475"/>
    </source>
</evidence>
<reference evidence="11" key="1">
    <citation type="submission" date="2021-03" db="EMBL/GenBank/DDBJ databases">
        <title>Chromosome level genome of the anhydrobiotic midge Polypedilum vanderplanki.</title>
        <authorList>
            <person name="Yoshida Y."/>
            <person name="Kikawada T."/>
            <person name="Gusev O."/>
        </authorList>
    </citation>
    <scope>NUCLEOTIDE SEQUENCE</scope>
    <source>
        <strain evidence="11">NIAS01</strain>
        <tissue evidence="11">Whole body or cell culture</tissue>
    </source>
</reference>
<accession>A0A9J6CNU5</accession>
<feature type="transmembrane region" description="Helical" evidence="10">
    <location>
        <begin position="185"/>
        <end position="203"/>
    </location>
</feature>
<evidence type="ECO:0000256" key="8">
    <source>
        <dbReference type="ARBA" id="ARBA00023170"/>
    </source>
</evidence>
<evidence type="ECO:0000256" key="9">
    <source>
        <dbReference type="ARBA" id="ARBA00023224"/>
    </source>
</evidence>
<keyword evidence="2" id="KW-1003">Cell membrane</keyword>
<keyword evidence="5 10" id="KW-0552">Olfaction</keyword>